<evidence type="ECO:0000313" key="2">
    <source>
        <dbReference type="EMBL" id="SCW31112.1"/>
    </source>
</evidence>
<organism evidence="2 3">
    <name type="scientific">Paenibacillus tianmuensis</name>
    <dbReference type="NCBI Taxonomy" id="624147"/>
    <lineage>
        <taxon>Bacteria</taxon>
        <taxon>Bacillati</taxon>
        <taxon>Bacillota</taxon>
        <taxon>Bacilli</taxon>
        <taxon>Bacillales</taxon>
        <taxon>Paenibacillaceae</taxon>
        <taxon>Paenibacillus</taxon>
    </lineage>
</organism>
<name>A0A1G4PFL4_9BACL</name>
<gene>
    <name evidence="2" type="ORF">SAMN04487970_1002140</name>
</gene>
<dbReference type="STRING" id="624147.SAMN04487970_1002140"/>
<protein>
    <submittedName>
        <fullName evidence="2">Uncharacterized protein</fullName>
    </submittedName>
</protein>
<keyword evidence="1" id="KW-0812">Transmembrane</keyword>
<sequence>MDLFIRIVLVAVLLLALWRLLVSFRRTRRKEDKGAEIQRKLAELRKKRDEE</sequence>
<keyword evidence="1" id="KW-1133">Transmembrane helix</keyword>
<accession>A0A1G4PFL4</accession>
<dbReference type="RefSeq" id="WP_167670081.1">
    <property type="nucleotide sequence ID" value="NZ_FMTT01000002.1"/>
</dbReference>
<reference evidence="3" key="1">
    <citation type="submission" date="2016-10" db="EMBL/GenBank/DDBJ databases">
        <authorList>
            <person name="Varghese N."/>
            <person name="Submissions S."/>
        </authorList>
    </citation>
    <scope>NUCLEOTIDE SEQUENCE [LARGE SCALE GENOMIC DNA]</scope>
    <source>
        <strain evidence="3">CGMCC 1.8946</strain>
    </source>
</reference>
<feature type="transmembrane region" description="Helical" evidence="1">
    <location>
        <begin position="6"/>
        <end position="24"/>
    </location>
</feature>
<evidence type="ECO:0000313" key="3">
    <source>
        <dbReference type="Proteomes" id="UP000198601"/>
    </source>
</evidence>
<dbReference type="Proteomes" id="UP000198601">
    <property type="component" value="Unassembled WGS sequence"/>
</dbReference>
<dbReference type="AlphaFoldDB" id="A0A1G4PFL4"/>
<proteinExistence type="predicted"/>
<dbReference type="EMBL" id="FMTT01000002">
    <property type="protein sequence ID" value="SCW31112.1"/>
    <property type="molecule type" value="Genomic_DNA"/>
</dbReference>
<evidence type="ECO:0000256" key="1">
    <source>
        <dbReference type="SAM" id="Phobius"/>
    </source>
</evidence>
<keyword evidence="1" id="KW-0472">Membrane</keyword>
<keyword evidence="3" id="KW-1185">Reference proteome</keyword>